<sequence length="293" mass="33463">MESKLRSLFHDPEYYTKSFHCYAALSAKFSVLANWGETVFGEAVVDKIKVTLGENEELRVLGIGSGSGEMDMQMLTKLLRRFPLINNRVVEPALDQLVKYKALAQSEAHDLHGVLTCDWRQQTIDQYEKAGDSRQFHFISSIHSIYYVDDVDRSLMYLYDRLDPGGILLVVTVSDDSGFWRLWNHFPSFQDSLMTFTNSSHIRGSLERRGIPCTQYHQRSRVEITQCFDEASEEGALVVDFLTHVVKLKETAPAQLYKEVIEYLGSDHCSEKSADDVLFNNDWDAVVVCKPVD</sequence>
<dbReference type="RefSeq" id="XP_038068255.1">
    <property type="nucleotide sequence ID" value="XM_038212327.1"/>
</dbReference>
<evidence type="ECO:0000313" key="3">
    <source>
        <dbReference type="EnsemblMetazoa" id="XP_038068255.1"/>
    </source>
</evidence>
<dbReference type="Pfam" id="PF13489">
    <property type="entry name" value="Methyltransf_23"/>
    <property type="match status" value="1"/>
</dbReference>
<dbReference type="InterPro" id="IPR029063">
    <property type="entry name" value="SAM-dependent_MTases_sf"/>
</dbReference>
<dbReference type="OrthoDB" id="5984880at2759"/>
<accession>A0A914AVX5</accession>
<evidence type="ECO:0000256" key="1">
    <source>
        <dbReference type="ARBA" id="ARBA00022603"/>
    </source>
</evidence>
<dbReference type="GO" id="GO:0032259">
    <property type="term" value="P:methylation"/>
    <property type="evidence" value="ECO:0007669"/>
    <property type="project" value="UniProtKB-KW"/>
</dbReference>
<dbReference type="AlphaFoldDB" id="A0A914AVX5"/>
<evidence type="ECO:0008006" key="5">
    <source>
        <dbReference type="Google" id="ProtNLM"/>
    </source>
</evidence>
<proteinExistence type="predicted"/>
<evidence type="ECO:0000256" key="2">
    <source>
        <dbReference type="ARBA" id="ARBA00022679"/>
    </source>
</evidence>
<dbReference type="EnsemblMetazoa" id="XM_038212327.1">
    <property type="protein sequence ID" value="XP_038068255.1"/>
    <property type="gene ID" value="LOC119737755"/>
</dbReference>
<dbReference type="OMA" id="IDNDERY"/>
<keyword evidence="2" id="KW-0808">Transferase</keyword>
<keyword evidence="1" id="KW-0489">Methyltransferase</keyword>
<name>A0A914AVX5_PATMI</name>
<dbReference type="SUPFAM" id="SSF53335">
    <property type="entry name" value="S-adenosyl-L-methionine-dependent methyltransferases"/>
    <property type="match status" value="1"/>
</dbReference>
<protein>
    <recommendedName>
        <fullName evidence="5">Histamine N-methyltransferase</fullName>
    </recommendedName>
</protein>
<keyword evidence="4" id="KW-1185">Reference proteome</keyword>
<dbReference type="GO" id="GO:0008168">
    <property type="term" value="F:methyltransferase activity"/>
    <property type="evidence" value="ECO:0007669"/>
    <property type="project" value="UniProtKB-KW"/>
</dbReference>
<dbReference type="Gene3D" id="3.40.50.150">
    <property type="entry name" value="Vaccinia Virus protein VP39"/>
    <property type="match status" value="1"/>
</dbReference>
<dbReference type="GeneID" id="119737755"/>
<dbReference type="FunFam" id="3.40.50.150:FF:000118">
    <property type="entry name" value="Histamine N-methyltransferase"/>
    <property type="match status" value="1"/>
</dbReference>
<organism evidence="3 4">
    <name type="scientific">Patiria miniata</name>
    <name type="common">Bat star</name>
    <name type="synonym">Asterina miniata</name>
    <dbReference type="NCBI Taxonomy" id="46514"/>
    <lineage>
        <taxon>Eukaryota</taxon>
        <taxon>Metazoa</taxon>
        <taxon>Echinodermata</taxon>
        <taxon>Eleutherozoa</taxon>
        <taxon>Asterozoa</taxon>
        <taxon>Asteroidea</taxon>
        <taxon>Valvatacea</taxon>
        <taxon>Valvatida</taxon>
        <taxon>Asterinidae</taxon>
        <taxon>Patiria</taxon>
    </lineage>
</organism>
<reference evidence="3" key="1">
    <citation type="submission" date="2022-11" db="UniProtKB">
        <authorList>
            <consortium name="EnsemblMetazoa"/>
        </authorList>
    </citation>
    <scope>IDENTIFICATION</scope>
</reference>
<dbReference type="CDD" id="cd02440">
    <property type="entry name" value="AdoMet_MTases"/>
    <property type="match status" value="1"/>
</dbReference>
<evidence type="ECO:0000313" key="4">
    <source>
        <dbReference type="Proteomes" id="UP000887568"/>
    </source>
</evidence>
<dbReference type="Proteomes" id="UP000887568">
    <property type="component" value="Unplaced"/>
</dbReference>